<reference evidence="1" key="1">
    <citation type="submission" date="2014-11" db="EMBL/GenBank/DDBJ databases">
        <authorList>
            <person name="Amaro Gonzalez C."/>
        </authorList>
    </citation>
    <scope>NUCLEOTIDE SEQUENCE</scope>
</reference>
<reference evidence="1" key="2">
    <citation type="journal article" date="2015" name="Fish Shellfish Immunol.">
        <title>Early steps in the European eel (Anguilla anguilla)-Vibrio vulnificus interaction in the gills: Role of the RtxA13 toxin.</title>
        <authorList>
            <person name="Callol A."/>
            <person name="Pajuelo D."/>
            <person name="Ebbesson L."/>
            <person name="Teles M."/>
            <person name="MacKenzie S."/>
            <person name="Amaro C."/>
        </authorList>
    </citation>
    <scope>NUCLEOTIDE SEQUENCE</scope>
</reference>
<dbReference type="AlphaFoldDB" id="A0A0E9Q3T8"/>
<protein>
    <submittedName>
        <fullName evidence="1">Uncharacterized protein</fullName>
    </submittedName>
</protein>
<organism evidence="1">
    <name type="scientific">Anguilla anguilla</name>
    <name type="common">European freshwater eel</name>
    <name type="synonym">Muraena anguilla</name>
    <dbReference type="NCBI Taxonomy" id="7936"/>
    <lineage>
        <taxon>Eukaryota</taxon>
        <taxon>Metazoa</taxon>
        <taxon>Chordata</taxon>
        <taxon>Craniata</taxon>
        <taxon>Vertebrata</taxon>
        <taxon>Euteleostomi</taxon>
        <taxon>Actinopterygii</taxon>
        <taxon>Neopterygii</taxon>
        <taxon>Teleostei</taxon>
        <taxon>Anguilliformes</taxon>
        <taxon>Anguillidae</taxon>
        <taxon>Anguilla</taxon>
    </lineage>
</organism>
<name>A0A0E9Q3T8_ANGAN</name>
<accession>A0A0E9Q3T8</accession>
<dbReference type="EMBL" id="GBXM01097375">
    <property type="protein sequence ID" value="JAH11202.1"/>
    <property type="molecule type" value="Transcribed_RNA"/>
</dbReference>
<proteinExistence type="predicted"/>
<evidence type="ECO:0000313" key="1">
    <source>
        <dbReference type="EMBL" id="JAH11202.1"/>
    </source>
</evidence>
<sequence length="22" mass="2450">MGTLSREVVTFPDLLLSNCQIL</sequence>